<keyword evidence="1" id="KW-0663">Pyridoxal phosphate</keyword>
<dbReference type="Gene3D" id="3.90.1150.10">
    <property type="entry name" value="Aspartate Aminotransferase, domain 1"/>
    <property type="match status" value="1"/>
</dbReference>
<reference evidence="4 5" key="1">
    <citation type="submission" date="2018-06" db="EMBL/GenBank/DDBJ databases">
        <title>Extensive metabolic versatility and redundancy in microbially diverse, dynamic hydrothermal sediments.</title>
        <authorList>
            <person name="Dombrowski N."/>
            <person name="Teske A."/>
            <person name="Baker B.J."/>
        </authorList>
    </citation>
    <scope>NUCLEOTIDE SEQUENCE [LARGE SCALE GENOMIC DNA]</scope>
    <source>
        <strain evidence="3">B34_G17</strain>
        <strain evidence="2">B66_G16</strain>
    </source>
</reference>
<dbReference type="GO" id="GO:0000271">
    <property type="term" value="P:polysaccharide biosynthetic process"/>
    <property type="evidence" value="ECO:0007669"/>
    <property type="project" value="TreeGrafter"/>
</dbReference>
<dbReference type="Proteomes" id="UP000272051">
    <property type="component" value="Unassembled WGS sequence"/>
</dbReference>
<dbReference type="GO" id="GO:0030170">
    <property type="term" value="F:pyridoxal phosphate binding"/>
    <property type="evidence" value="ECO:0007669"/>
    <property type="project" value="TreeGrafter"/>
</dbReference>
<dbReference type="PANTHER" id="PTHR30244">
    <property type="entry name" value="TRANSAMINASE"/>
    <property type="match status" value="1"/>
</dbReference>
<dbReference type="EMBL" id="QMQX01000064">
    <property type="protein sequence ID" value="RLE52177.1"/>
    <property type="molecule type" value="Genomic_DNA"/>
</dbReference>
<evidence type="ECO:0000256" key="1">
    <source>
        <dbReference type="RuleBase" id="RU004508"/>
    </source>
</evidence>
<gene>
    <name evidence="2" type="ORF">DRJ31_05615</name>
    <name evidence="3" type="ORF">DRJ33_04380</name>
</gene>
<dbReference type="AlphaFoldDB" id="A0A497EYA8"/>
<name>A0A497EYA8_9CREN</name>
<accession>A0A497EYA8</accession>
<dbReference type="EMBL" id="QMQV01000044">
    <property type="protein sequence ID" value="RLE49259.1"/>
    <property type="molecule type" value="Genomic_DNA"/>
</dbReference>
<comment type="similarity">
    <text evidence="1">Belongs to the DegT/DnrJ/EryC1 family.</text>
</comment>
<evidence type="ECO:0000313" key="3">
    <source>
        <dbReference type="EMBL" id="RLE52177.1"/>
    </source>
</evidence>
<sequence length="379" mass="41841">MPRSIPINRPIIGEEEVSAVIQVLRSGILTNPTPQGGEKVREFEKQLASYLGVKEVIAVNSGTSALLASYLTLNVKRSSEVLMPSLTFVATANAALLAGLRPVFVDVNLEDYTLDINDLEKKVTRNTVAIVPVHLYGFPADMDEVLKIAENNSLKVIEDAAQALGSSYRGFKVGTLGDVGCFSFYPGKIITTGEGGAIATNNLELAEQLKSVRTHGQVKGYDYERLGSNLRMPELEAAIGLVQLKKLNDFLSIRRRNAEYLLRRLEEEKLGDQLILPQLKPHKQPNWYLLTVRVEKGQTLRDKVVSYLNSRGIAATIYYPTPLHKTPLYAKLGYGELKLPKTEAVASTVFSLPTHPSLTLEDIEHIVSALKEAFKHFAN</sequence>
<dbReference type="PANTHER" id="PTHR30244:SF34">
    <property type="entry name" value="DTDP-4-AMINO-4,6-DIDEOXYGALACTOSE TRANSAMINASE"/>
    <property type="match status" value="1"/>
</dbReference>
<dbReference type="CDD" id="cd00616">
    <property type="entry name" value="AHBA_syn"/>
    <property type="match status" value="1"/>
</dbReference>
<evidence type="ECO:0000313" key="2">
    <source>
        <dbReference type="EMBL" id="RLE49259.1"/>
    </source>
</evidence>
<dbReference type="InterPro" id="IPR015422">
    <property type="entry name" value="PyrdxlP-dep_Trfase_small"/>
</dbReference>
<dbReference type="Gene3D" id="3.40.640.10">
    <property type="entry name" value="Type I PLP-dependent aspartate aminotransferase-like (Major domain)"/>
    <property type="match status" value="1"/>
</dbReference>
<comment type="caution">
    <text evidence="3">The sequence shown here is derived from an EMBL/GenBank/DDBJ whole genome shotgun (WGS) entry which is preliminary data.</text>
</comment>
<dbReference type="PIRSF" id="PIRSF000390">
    <property type="entry name" value="PLP_StrS"/>
    <property type="match status" value="1"/>
</dbReference>
<dbReference type="Proteomes" id="UP000278475">
    <property type="component" value="Unassembled WGS sequence"/>
</dbReference>
<dbReference type="GO" id="GO:0008483">
    <property type="term" value="F:transaminase activity"/>
    <property type="evidence" value="ECO:0007669"/>
    <property type="project" value="TreeGrafter"/>
</dbReference>
<dbReference type="InterPro" id="IPR000653">
    <property type="entry name" value="DegT/StrS_aminotransferase"/>
</dbReference>
<dbReference type="InterPro" id="IPR015421">
    <property type="entry name" value="PyrdxlP-dep_Trfase_major"/>
</dbReference>
<proteinExistence type="inferred from homology"/>
<protein>
    <submittedName>
        <fullName evidence="3">Pyridoxal-5'-phosphate-dependent protein</fullName>
    </submittedName>
</protein>
<organism evidence="3 4">
    <name type="scientific">Thermoproteota archaeon</name>
    <dbReference type="NCBI Taxonomy" id="2056631"/>
    <lineage>
        <taxon>Archaea</taxon>
        <taxon>Thermoproteota</taxon>
    </lineage>
</organism>
<evidence type="ECO:0000313" key="4">
    <source>
        <dbReference type="Proteomes" id="UP000272051"/>
    </source>
</evidence>
<evidence type="ECO:0000313" key="5">
    <source>
        <dbReference type="Proteomes" id="UP000278475"/>
    </source>
</evidence>
<dbReference type="SUPFAM" id="SSF53383">
    <property type="entry name" value="PLP-dependent transferases"/>
    <property type="match status" value="1"/>
</dbReference>
<dbReference type="Pfam" id="PF01041">
    <property type="entry name" value="DegT_DnrJ_EryC1"/>
    <property type="match status" value="1"/>
</dbReference>
<dbReference type="InterPro" id="IPR015424">
    <property type="entry name" value="PyrdxlP-dep_Trfase"/>
</dbReference>